<evidence type="ECO:0000259" key="2">
    <source>
        <dbReference type="SMART" id="SM00382"/>
    </source>
</evidence>
<feature type="region of interest" description="Disordered" evidence="1">
    <location>
        <begin position="21"/>
        <end position="40"/>
    </location>
</feature>
<dbReference type="AlphaFoldDB" id="A0A642VCP7"/>
<sequence length="784" mass="88608">MKSRAPTTLYSLWGVQGLKGEDEEVKKGDGEEEEEEEQKSYIVKLKLPKEKSSVAQKRPIHPFFKKQKAEKEGPLSYKVTLKLSADKLKGVSKESSNEGRRLTSLKHYQKDEDKPIHPFFLKRKKVAKSEDQQCESINGAKPDDSAKESSPKPKPSIHSASDPSKPMHPFFAKRTRQAASDRPKSPSFSKQVQLETPWPKVQHVRGIDGEKHTSQVVLNKGKGKRRRSNIRINDEENVVANEYQAAKGKEATKVKRAERLFMKPYQIANLAYESIDSKSQDMLTYILSSVGDLKAFDRHTSESQSWCMKYAPHETSEVVTGNDNAFSLREWMKQQIIAAKKARPLSSSLGKRRNDDYDDDLDGFIVDEEETEDEQSATPPPVERANYLILHGPSGAAKTTAVYAAGQELNAYIFEINPSTKRSGKELLDILEGMVKSQLVHSNHRSKNQDSVILLEEVDVLYSDERSFWSGLDRLTEISKRPIILTCNDLNTIPRAVLEEKAHVLEFVPAPTQLQADVLFLVALSEGHLLDRDTLVTLVNSCNRDLRRALTSLQFWCQMGIGGKKSGVEWFITSEERKRLGPIRAVSKDEHVSTNYNPYSNELPQDPELLSTADVLHNTVYSAFEQPDPDEADKTTAEYTSEMPLKTEPLPFETQCHLELLNNTPIPEPDVPCNKCKYTQNLRDTLFFASYPPQGAGNLNSIDCAQGSTLTTEIAPFVRRMARSEIQHENNKTERLASLGQEHSRSTRRSYAALGVNDHQRHLDCDDEDLNDVVKTVPIRWSRF</sequence>
<dbReference type="VEuPathDB" id="FungiDB:TRICI_001200"/>
<dbReference type="GO" id="GO:0005634">
    <property type="term" value="C:nucleus"/>
    <property type="evidence" value="ECO:0007669"/>
    <property type="project" value="TreeGrafter"/>
</dbReference>
<gene>
    <name evidence="3" type="ORF">TRICI_001200</name>
</gene>
<evidence type="ECO:0000256" key="1">
    <source>
        <dbReference type="SAM" id="MobiDB-lite"/>
    </source>
</evidence>
<feature type="compositionally biased region" description="Basic and acidic residues" evidence="1">
    <location>
        <begin position="141"/>
        <end position="151"/>
    </location>
</feature>
<dbReference type="PANTHER" id="PTHR23389:SF21">
    <property type="entry name" value="ATPASE FAMILY AAA DOMAIN-CONTAINING PROTEIN 5"/>
    <property type="match status" value="1"/>
</dbReference>
<dbReference type="OrthoDB" id="10064318at2759"/>
<accession>A0A642VCP7</accession>
<dbReference type="GO" id="GO:0005524">
    <property type="term" value="F:ATP binding"/>
    <property type="evidence" value="ECO:0007669"/>
    <property type="project" value="InterPro"/>
</dbReference>
<dbReference type="Proteomes" id="UP000761534">
    <property type="component" value="Unassembled WGS sequence"/>
</dbReference>
<dbReference type="SUPFAM" id="SSF52540">
    <property type="entry name" value="P-loop containing nucleoside triphosphate hydrolases"/>
    <property type="match status" value="1"/>
</dbReference>
<evidence type="ECO:0000313" key="4">
    <source>
        <dbReference type="Proteomes" id="UP000761534"/>
    </source>
</evidence>
<reference evidence="3" key="1">
    <citation type="journal article" date="2019" name="G3 (Bethesda)">
        <title>Genome Assemblies of Two Rare Opportunistic Yeast Pathogens: Diutina rugosa (syn. Candida rugosa) and Trichomonascus ciferrii (syn. Candida ciferrii).</title>
        <authorList>
            <person name="Mixao V."/>
            <person name="Saus E."/>
            <person name="Hansen A.P."/>
            <person name="Lass-Florl C."/>
            <person name="Gabaldon T."/>
        </authorList>
    </citation>
    <scope>NUCLEOTIDE SEQUENCE</scope>
    <source>
        <strain evidence="3">CBS 4856</strain>
    </source>
</reference>
<protein>
    <recommendedName>
        <fullName evidence="2">AAA+ ATPase domain-containing protein</fullName>
    </recommendedName>
</protein>
<dbReference type="Gene3D" id="3.40.50.300">
    <property type="entry name" value="P-loop containing nucleotide triphosphate hydrolases"/>
    <property type="match status" value="1"/>
</dbReference>
<dbReference type="CDD" id="cd00009">
    <property type="entry name" value="AAA"/>
    <property type="match status" value="1"/>
</dbReference>
<feature type="domain" description="AAA+ ATPase" evidence="2">
    <location>
        <begin position="384"/>
        <end position="511"/>
    </location>
</feature>
<organism evidence="3 4">
    <name type="scientific">Trichomonascus ciferrii</name>
    <dbReference type="NCBI Taxonomy" id="44093"/>
    <lineage>
        <taxon>Eukaryota</taxon>
        <taxon>Fungi</taxon>
        <taxon>Dikarya</taxon>
        <taxon>Ascomycota</taxon>
        <taxon>Saccharomycotina</taxon>
        <taxon>Dipodascomycetes</taxon>
        <taxon>Dipodascales</taxon>
        <taxon>Trichomonascaceae</taxon>
        <taxon>Trichomonascus</taxon>
        <taxon>Trichomonascus ciferrii complex</taxon>
    </lineage>
</organism>
<dbReference type="Pfam" id="PF00004">
    <property type="entry name" value="AAA"/>
    <property type="match status" value="1"/>
</dbReference>
<dbReference type="PANTHER" id="PTHR23389">
    <property type="entry name" value="CHROMOSOME TRANSMISSION FIDELITY FACTOR 18"/>
    <property type="match status" value="1"/>
</dbReference>
<feature type="region of interest" description="Disordered" evidence="1">
    <location>
        <begin position="52"/>
        <end position="195"/>
    </location>
</feature>
<keyword evidence="4" id="KW-1185">Reference proteome</keyword>
<dbReference type="InterPro" id="IPR003593">
    <property type="entry name" value="AAA+_ATPase"/>
</dbReference>
<evidence type="ECO:0000313" key="3">
    <source>
        <dbReference type="EMBL" id="KAA8916574.1"/>
    </source>
</evidence>
<dbReference type="GO" id="GO:0016887">
    <property type="term" value="F:ATP hydrolysis activity"/>
    <property type="evidence" value="ECO:0007669"/>
    <property type="project" value="InterPro"/>
</dbReference>
<dbReference type="InterPro" id="IPR027417">
    <property type="entry name" value="P-loop_NTPase"/>
</dbReference>
<dbReference type="SMART" id="SM00382">
    <property type="entry name" value="AAA"/>
    <property type="match status" value="1"/>
</dbReference>
<feature type="compositionally biased region" description="Basic and acidic residues" evidence="1">
    <location>
        <begin position="84"/>
        <end position="101"/>
    </location>
</feature>
<dbReference type="GO" id="GO:0003677">
    <property type="term" value="F:DNA binding"/>
    <property type="evidence" value="ECO:0007669"/>
    <property type="project" value="TreeGrafter"/>
</dbReference>
<name>A0A642VCP7_9ASCO</name>
<dbReference type="EMBL" id="SWFS01000093">
    <property type="protein sequence ID" value="KAA8916574.1"/>
    <property type="molecule type" value="Genomic_DNA"/>
</dbReference>
<proteinExistence type="predicted"/>
<dbReference type="InterPro" id="IPR003959">
    <property type="entry name" value="ATPase_AAA_core"/>
</dbReference>
<comment type="caution">
    <text evidence="3">The sequence shown here is derived from an EMBL/GenBank/DDBJ whole genome shotgun (WGS) entry which is preliminary data.</text>
</comment>